<dbReference type="Gene3D" id="3.40.430.10">
    <property type="entry name" value="Dihydrofolate Reductase, subunit A"/>
    <property type="match status" value="1"/>
</dbReference>
<protein>
    <submittedName>
        <fullName evidence="2">Dihydrofolate reductase</fullName>
    </submittedName>
</protein>
<proteinExistence type="predicted"/>
<keyword evidence="3" id="KW-1185">Reference proteome</keyword>
<evidence type="ECO:0000313" key="2">
    <source>
        <dbReference type="EMBL" id="TGL37642.1"/>
    </source>
</evidence>
<comment type="caution">
    <text evidence="2">The sequence shown here is derived from an EMBL/GenBank/DDBJ whole genome shotgun (WGS) entry which is preliminary data.</text>
</comment>
<dbReference type="InterPro" id="IPR024072">
    <property type="entry name" value="DHFR-like_dom_sf"/>
</dbReference>
<evidence type="ECO:0000259" key="1">
    <source>
        <dbReference type="Pfam" id="PF01872"/>
    </source>
</evidence>
<dbReference type="EMBL" id="RQGA01000014">
    <property type="protein sequence ID" value="TGL37642.1"/>
    <property type="molecule type" value="Genomic_DNA"/>
</dbReference>
<dbReference type="Proteomes" id="UP000298125">
    <property type="component" value="Unassembled WGS sequence"/>
</dbReference>
<dbReference type="GO" id="GO:0008703">
    <property type="term" value="F:5-amino-6-(5-phosphoribosylamino)uracil reductase activity"/>
    <property type="evidence" value="ECO:0007669"/>
    <property type="project" value="InterPro"/>
</dbReference>
<organism evidence="2 3">
    <name type="scientific">Leptospira perdikensis</name>
    <dbReference type="NCBI Taxonomy" id="2484948"/>
    <lineage>
        <taxon>Bacteria</taxon>
        <taxon>Pseudomonadati</taxon>
        <taxon>Spirochaetota</taxon>
        <taxon>Spirochaetia</taxon>
        <taxon>Leptospirales</taxon>
        <taxon>Leptospiraceae</taxon>
        <taxon>Leptospira</taxon>
    </lineage>
</organism>
<dbReference type="PANTHER" id="PTHR38011">
    <property type="entry name" value="DIHYDROFOLATE REDUCTASE FAMILY PROTEIN (AFU_ORTHOLOGUE AFUA_8G06820)"/>
    <property type="match status" value="1"/>
</dbReference>
<dbReference type="InterPro" id="IPR050765">
    <property type="entry name" value="Riboflavin_Biosynth_HTPR"/>
</dbReference>
<dbReference type="SUPFAM" id="SSF53597">
    <property type="entry name" value="Dihydrofolate reductase-like"/>
    <property type="match status" value="1"/>
</dbReference>
<dbReference type="GO" id="GO:0009231">
    <property type="term" value="P:riboflavin biosynthetic process"/>
    <property type="evidence" value="ECO:0007669"/>
    <property type="project" value="InterPro"/>
</dbReference>
<evidence type="ECO:0000313" key="3">
    <source>
        <dbReference type="Proteomes" id="UP000298125"/>
    </source>
</evidence>
<sequence length="202" mass="22645">MLILSRKKTMKPKGTLSAFLFLSLDGFYKGENEDISWHSHGPEESKFSEDNLNSGNTLLFGKRTFQMMESFWTSESAFQTFPMVAKQMQNAPKLVLSHSKLNTKWKHTDTLEPNWVQQILQLKEKGTSITILGSGEVVRQCSDLGLLDHYSLMVDPIAIGKGESLFGGLKSTQSLKLESTKSFASGSVLLNYKKIQDDSVEE</sequence>
<dbReference type="PANTHER" id="PTHR38011:SF11">
    <property type="entry name" value="2,5-DIAMINO-6-RIBOSYLAMINO-4(3H)-PYRIMIDINONE 5'-PHOSPHATE REDUCTASE"/>
    <property type="match status" value="1"/>
</dbReference>
<gene>
    <name evidence="2" type="ORF">EHQ49_15600</name>
</gene>
<dbReference type="Pfam" id="PF01872">
    <property type="entry name" value="RibD_C"/>
    <property type="match status" value="1"/>
</dbReference>
<name>A0A4R9JDK1_9LEPT</name>
<reference evidence="2" key="1">
    <citation type="journal article" date="2019" name="PLoS Negl. Trop. Dis.">
        <title>Revisiting the worldwide diversity of Leptospira species in the environment.</title>
        <authorList>
            <person name="Vincent A.T."/>
            <person name="Schiettekatte O."/>
            <person name="Bourhy P."/>
            <person name="Veyrier F.J."/>
            <person name="Picardeau M."/>
        </authorList>
    </citation>
    <scope>NUCLEOTIDE SEQUENCE [LARGE SCALE GENOMIC DNA]</scope>
    <source>
        <strain evidence="2">201702692</strain>
    </source>
</reference>
<feature type="domain" description="Bacterial bifunctional deaminase-reductase C-terminal" evidence="1">
    <location>
        <begin position="18"/>
        <end position="187"/>
    </location>
</feature>
<dbReference type="AlphaFoldDB" id="A0A4R9JDK1"/>
<dbReference type="InterPro" id="IPR002734">
    <property type="entry name" value="RibDG_C"/>
</dbReference>
<accession>A0A4R9JDK1</accession>
<dbReference type="OrthoDB" id="195113at2"/>